<evidence type="ECO:0000313" key="2">
    <source>
        <dbReference type="Proteomes" id="UP000245048"/>
    </source>
</evidence>
<protein>
    <submittedName>
        <fullName evidence="1">Uncharacterized protein</fullName>
    </submittedName>
</protein>
<dbReference type="AlphaFoldDB" id="A0A2U1UXX0"/>
<reference evidence="2" key="1">
    <citation type="submission" date="2017-10" db="EMBL/GenBank/DDBJ databases">
        <authorList>
            <person name="Toshchakov S.V."/>
            <person name="Goeva M.A."/>
        </authorList>
    </citation>
    <scope>NUCLEOTIDE SEQUENCE [LARGE SCALE GENOMIC DNA]</scope>
    <source>
        <strain evidence="2">JR1/69-1-13</strain>
    </source>
</reference>
<evidence type="ECO:0000313" key="1">
    <source>
        <dbReference type="EMBL" id="PWC26497.1"/>
    </source>
</evidence>
<sequence length="82" mass="9026">MSNGWQPISTAYRTGHWINARWPGPDGVLVEGRCHWSTDCAGGGWTTDPNGTEAGQVCPVDWRPAERTPNSDWIEAGKRMEG</sequence>
<dbReference type="Proteomes" id="UP000245048">
    <property type="component" value="Unassembled WGS sequence"/>
</dbReference>
<organism evidence="1 2">
    <name type="scientific">Teichococcus aestuarii</name>
    <dbReference type="NCBI Taxonomy" id="568898"/>
    <lineage>
        <taxon>Bacteria</taxon>
        <taxon>Pseudomonadati</taxon>
        <taxon>Pseudomonadota</taxon>
        <taxon>Alphaproteobacteria</taxon>
        <taxon>Acetobacterales</taxon>
        <taxon>Roseomonadaceae</taxon>
        <taxon>Roseomonas</taxon>
    </lineage>
</organism>
<gene>
    <name evidence="1" type="ORF">CR165_22890</name>
</gene>
<accession>A0A2U1UXX0</accession>
<comment type="caution">
    <text evidence="1">The sequence shown here is derived from an EMBL/GenBank/DDBJ whole genome shotgun (WGS) entry which is preliminary data.</text>
</comment>
<dbReference type="RefSeq" id="WP_109519236.1">
    <property type="nucleotide sequence ID" value="NZ_PDOA01000035.1"/>
</dbReference>
<proteinExistence type="predicted"/>
<name>A0A2U1UXX0_9PROT</name>
<dbReference type="EMBL" id="PDOA01000035">
    <property type="protein sequence ID" value="PWC26497.1"/>
    <property type="molecule type" value="Genomic_DNA"/>
</dbReference>
<keyword evidence="2" id="KW-1185">Reference proteome</keyword>